<keyword evidence="1" id="KW-1133">Transmembrane helix</keyword>
<name>A0ABW1WEU9_9BACL</name>
<proteinExistence type="predicted"/>
<evidence type="ECO:0000313" key="3">
    <source>
        <dbReference type="Proteomes" id="UP001596267"/>
    </source>
</evidence>
<dbReference type="EMBL" id="JBHSTQ010000008">
    <property type="protein sequence ID" value="MFC6386743.1"/>
    <property type="molecule type" value="Genomic_DNA"/>
</dbReference>
<evidence type="ECO:0000313" key="2">
    <source>
        <dbReference type="EMBL" id="MFC6386743.1"/>
    </source>
</evidence>
<protein>
    <submittedName>
        <fullName evidence="2">Uncharacterized protein</fullName>
    </submittedName>
</protein>
<accession>A0ABW1WEU9</accession>
<keyword evidence="3" id="KW-1185">Reference proteome</keyword>
<comment type="caution">
    <text evidence="2">The sequence shown here is derived from an EMBL/GenBank/DDBJ whole genome shotgun (WGS) entry which is preliminary data.</text>
</comment>
<dbReference type="RefSeq" id="WP_253054773.1">
    <property type="nucleotide sequence ID" value="NZ_JAMXWN010000008.1"/>
</dbReference>
<organism evidence="2 3">
    <name type="scientific">Sporolactobacillus kofuensis</name>
    <dbReference type="NCBI Taxonomy" id="269672"/>
    <lineage>
        <taxon>Bacteria</taxon>
        <taxon>Bacillati</taxon>
        <taxon>Bacillota</taxon>
        <taxon>Bacilli</taxon>
        <taxon>Bacillales</taxon>
        <taxon>Sporolactobacillaceae</taxon>
        <taxon>Sporolactobacillus</taxon>
    </lineage>
</organism>
<reference evidence="3" key="1">
    <citation type="journal article" date="2019" name="Int. J. Syst. Evol. Microbiol.">
        <title>The Global Catalogue of Microorganisms (GCM) 10K type strain sequencing project: providing services to taxonomists for standard genome sequencing and annotation.</title>
        <authorList>
            <consortium name="The Broad Institute Genomics Platform"/>
            <consortium name="The Broad Institute Genome Sequencing Center for Infectious Disease"/>
            <person name="Wu L."/>
            <person name="Ma J."/>
        </authorList>
    </citation>
    <scope>NUCLEOTIDE SEQUENCE [LARGE SCALE GENOMIC DNA]</scope>
    <source>
        <strain evidence="3">CCUG 42001</strain>
    </source>
</reference>
<keyword evidence="1" id="KW-0472">Membrane</keyword>
<sequence>MSTGQSIFLLALVTLTAILTIADYFVTKRVNKARKERDKLVMELIDGYEKETKILMRMNTKTGELFYDLLSQSALTFEQKEKFNKRYKSLADQHFTALEEVK</sequence>
<evidence type="ECO:0000256" key="1">
    <source>
        <dbReference type="SAM" id="Phobius"/>
    </source>
</evidence>
<feature type="transmembrane region" description="Helical" evidence="1">
    <location>
        <begin position="6"/>
        <end position="26"/>
    </location>
</feature>
<dbReference type="Proteomes" id="UP001596267">
    <property type="component" value="Unassembled WGS sequence"/>
</dbReference>
<gene>
    <name evidence="2" type="ORF">ACFP7A_09015</name>
</gene>
<keyword evidence="1" id="KW-0812">Transmembrane</keyword>